<accession>A0A6J5R9T0</accession>
<proteinExistence type="predicted"/>
<protein>
    <submittedName>
        <fullName evidence="2">Uncharacterized protein</fullName>
    </submittedName>
</protein>
<dbReference type="EMBL" id="LR796916">
    <property type="protein sequence ID" value="CAB4175471.1"/>
    <property type="molecule type" value="Genomic_DNA"/>
</dbReference>
<gene>
    <name evidence="2" type="ORF">UFOVP1247_174</name>
    <name evidence="1" type="ORF">UFOVP970_214</name>
</gene>
<reference evidence="2" key="1">
    <citation type="submission" date="2020-05" db="EMBL/GenBank/DDBJ databases">
        <authorList>
            <person name="Chiriac C."/>
            <person name="Salcher M."/>
            <person name="Ghai R."/>
            <person name="Kavagutti S V."/>
        </authorList>
    </citation>
    <scope>NUCLEOTIDE SEQUENCE</scope>
</reference>
<sequence>MNNYIKSFDSINESILQHGIILIKGKPRGKNGEQMLYATHVNTWAEFRPGATMLFLSDIFYRITKDGDKLRGVKINWKNEDSLKASLNLKSPGKISIVRNNNKTPYHWKTLKHTTLHSALNAVEQDLLGSDYILESTDKSTSLSEIVLSDTLNAIFKDGKNVVVLDWDIPEDSLLGSLTDDDSRGSDSTEWEASFECIYVGRPELDDQLNEADLRRFNIIILFDSSFSFNRWYDPGDFYNPPEGDTEIDDITTDISSIDINGTEYKNTFGLDPIVSEMDDHDLESFISKRHVKFI</sequence>
<name>A0A6J5R9T0_9CAUD</name>
<evidence type="ECO:0000313" key="2">
    <source>
        <dbReference type="EMBL" id="CAB4193803.1"/>
    </source>
</evidence>
<organism evidence="2">
    <name type="scientific">uncultured Caudovirales phage</name>
    <dbReference type="NCBI Taxonomy" id="2100421"/>
    <lineage>
        <taxon>Viruses</taxon>
        <taxon>Duplodnaviria</taxon>
        <taxon>Heunggongvirae</taxon>
        <taxon>Uroviricota</taxon>
        <taxon>Caudoviricetes</taxon>
        <taxon>Peduoviridae</taxon>
        <taxon>Maltschvirus</taxon>
        <taxon>Maltschvirus maltsch</taxon>
    </lineage>
</organism>
<dbReference type="EMBL" id="LR797195">
    <property type="protein sequence ID" value="CAB4193803.1"/>
    <property type="molecule type" value="Genomic_DNA"/>
</dbReference>
<evidence type="ECO:0000313" key="1">
    <source>
        <dbReference type="EMBL" id="CAB4175471.1"/>
    </source>
</evidence>